<name>A0A221STR0_9DEIO</name>
<dbReference type="InterPro" id="IPR001853">
    <property type="entry name" value="DSBA-like_thioredoxin_dom"/>
</dbReference>
<dbReference type="Proteomes" id="UP000259030">
    <property type="component" value="Chromosome"/>
</dbReference>
<dbReference type="AlphaFoldDB" id="A0A221STR0"/>
<dbReference type="SUPFAM" id="SSF52833">
    <property type="entry name" value="Thioredoxin-like"/>
    <property type="match status" value="1"/>
</dbReference>
<dbReference type="KEGG" id="dfc:DFI_02500"/>
<dbReference type="InterPro" id="IPR036249">
    <property type="entry name" value="Thioredoxin-like_sf"/>
</dbReference>
<sequence length="220" mass="24185">MTATDKAQLTYVTDTYCIWCWAFGDALREFAEANRDRLSVDVLPAGMLVGERVVPVGQKDRVLEGAERVTEMTGAQFGDDFRAAVREGSTVLDSTVSAVAFWALRRQAPERPLDIAHALQKAWYVDGLDLARPEVLAGVARDLHLDPEQAAQDATDPAVLAEAQAGFERRKTLPVPGYPTLLLHTPAGPKRMGGARVTPEKLTQQFERLMRGEELPAEED</sequence>
<accession>A0A221STR0</accession>
<gene>
    <name evidence="2" type="ORF">DFI_02500</name>
</gene>
<organism evidence="2 3">
    <name type="scientific">Deinococcus ficus</name>
    <dbReference type="NCBI Taxonomy" id="317577"/>
    <lineage>
        <taxon>Bacteria</taxon>
        <taxon>Thermotogati</taxon>
        <taxon>Deinococcota</taxon>
        <taxon>Deinococci</taxon>
        <taxon>Deinococcales</taxon>
        <taxon>Deinococcaceae</taxon>
        <taxon>Deinococcus</taxon>
    </lineage>
</organism>
<dbReference type="Pfam" id="PF01323">
    <property type="entry name" value="DSBA"/>
    <property type="match status" value="1"/>
</dbReference>
<reference evidence="2 3" key="1">
    <citation type="submission" date="2017-05" db="EMBL/GenBank/DDBJ databases">
        <title>The complete genome sequence of Deinococcus ficus isolated from the rhizosphere of the Ficus religiosa L. in Taiwan.</title>
        <authorList>
            <person name="Wu K.-M."/>
            <person name="Liao T.-L."/>
            <person name="Liu Y.-M."/>
            <person name="Young C.-C."/>
            <person name="Tsai S.-F."/>
        </authorList>
    </citation>
    <scope>NUCLEOTIDE SEQUENCE [LARGE SCALE GENOMIC DNA]</scope>
    <source>
        <strain evidence="2 3">CC-FR2-10</strain>
    </source>
</reference>
<keyword evidence="3" id="KW-1185">Reference proteome</keyword>
<evidence type="ECO:0000313" key="3">
    <source>
        <dbReference type="Proteomes" id="UP000259030"/>
    </source>
</evidence>
<evidence type="ECO:0000313" key="2">
    <source>
        <dbReference type="EMBL" id="ASN80025.1"/>
    </source>
</evidence>
<dbReference type="STRING" id="317577.GCA_000419625_00641"/>
<dbReference type="RefSeq" id="WP_043778491.1">
    <property type="nucleotide sequence ID" value="NZ_CP021081.1"/>
</dbReference>
<dbReference type="EMBL" id="CP021081">
    <property type="protein sequence ID" value="ASN80025.1"/>
    <property type="molecule type" value="Genomic_DNA"/>
</dbReference>
<dbReference type="Gene3D" id="1.10.472.60">
    <property type="entry name" value="putative protein disulfide isomerase domain"/>
    <property type="match status" value="1"/>
</dbReference>
<dbReference type="CDD" id="cd03025">
    <property type="entry name" value="DsbA_FrnE_like"/>
    <property type="match status" value="1"/>
</dbReference>
<protein>
    <submittedName>
        <fullName evidence="2">DsbA family protein</fullName>
    </submittedName>
</protein>
<evidence type="ECO:0000259" key="1">
    <source>
        <dbReference type="Pfam" id="PF01323"/>
    </source>
</evidence>
<feature type="domain" description="DSBA-like thioredoxin" evidence="1">
    <location>
        <begin position="10"/>
        <end position="183"/>
    </location>
</feature>
<dbReference type="GO" id="GO:0016491">
    <property type="term" value="F:oxidoreductase activity"/>
    <property type="evidence" value="ECO:0007669"/>
    <property type="project" value="InterPro"/>
</dbReference>
<proteinExistence type="predicted"/>
<dbReference type="Gene3D" id="3.40.30.10">
    <property type="entry name" value="Glutaredoxin"/>
    <property type="match status" value="1"/>
</dbReference>